<dbReference type="PANTHER" id="PTHR32305">
    <property type="match status" value="1"/>
</dbReference>
<evidence type="ECO:0000256" key="1">
    <source>
        <dbReference type="ARBA" id="ARBA00004613"/>
    </source>
</evidence>
<dbReference type="InterPro" id="IPR050708">
    <property type="entry name" value="T6SS_VgrG/RHS"/>
</dbReference>
<keyword evidence="2" id="KW-0964">Secreted</keyword>
<evidence type="ECO:0000256" key="3">
    <source>
        <dbReference type="ARBA" id="ARBA00022729"/>
    </source>
</evidence>
<evidence type="ECO:0000256" key="2">
    <source>
        <dbReference type="ARBA" id="ARBA00022525"/>
    </source>
</evidence>
<evidence type="ECO:0000256" key="4">
    <source>
        <dbReference type="ARBA" id="ARBA00023026"/>
    </source>
</evidence>
<dbReference type="Pfam" id="PF03534">
    <property type="entry name" value="SpvB"/>
    <property type="match status" value="1"/>
</dbReference>
<sequence>MNGAGKGIVASLLLLVAAFVPPAARADIVAAPDTSICPSTGTPPVIPGTTPGAPGTWANPDRAGEGWNFYYFDNATKVIATLYTYDGSGTPVWLTTPVVAITRNANNEQTFSAELQKKTYSYPAQAQSSQDVGSVAVTFVRDSTTQAAIRWKWDVVGTQNINECLYDFFRDAPPASQPPESSTDVGESYTGLWGVAVSRQAWGMSYTFGIDSQPVYAEVADVHFFDGLGQPVWLSGQNQSAVAPQTSATNIPLFYVRAKRSVYPIGGTCNGNDYCLSMLALSPTQGPAQGAMTRTFDGPASGSVAFAVNIAAASTGTGRALVFPPPGSGIMFPQALAKVDQANEVFVSTPLCQAPVGENMCGFEVSWNGIEGSNRLWRYDINAAQYSSSSIGSGAVGTISEALPVGSFVNYELRSSAGAVLGRSSSVRVVAAPQEPGAAVPSDPQLAATPARDIESDRVGSTAGQISVDQSGNAQYRIPLLTPRGAGGLTPDLALVYNSGSGDGLLGYGWQVQGFSAITLCRRAPEHGDGPDSTGELTTNPASSAYCLDGQRMMLVSSGNGALGAVYRLENDNATKIVVERADTTDGQGSSTYIVPTIFTVYSKDGTIRRYGLGARLRQPTGTGGVTLVWYQYELRDANNNVVNYNYSTPSPAVVGNAALVPQSIVYAGGEITFSTTPRPTAQQVAAYQGGIAVTSQAVWLTGITVKASGVTLRTYKPAYDETRELVNPSLRAMTSLQECGGSGTNEVCYPATRFDWAPIDAWLATTPSTQTRAGADSFFHAVADAVKFGDFDGDGRTDTLFLHCDDSSCDYRDFFVGYSAPSTASGIGLNFSSVCGGTPPYDPNGTCPQFSKFLSTSKGWQTIDYNADGRSDLLMLEPVSGRGDVPPYRGVVWQSGAGNVIGAAAANPFTQKILNIARNPQTGVTGPMQFNGKVELLNADFDGDGMPDLLTVGSGGGAANAGAQVWLLKATGTPGQPYVYQGPYQFVPRIGGSDALCGFVSYATQSLRTADFNGDGKADLVMRTGRICTAGTRGDGTDDTQLVDSATFDAAVEDQPKYLEVFKAGKVEGSYFVFNPLASLSWTICEGQCTQTTGPLKYVMEDASFQVADINGDGLADVLFPGAPVSNNATVWLYEINQNGTRGPSTCAVLASPGPGCAQTGGAQQTQLGDYDGDGKADFWTVEAMSGSNKSVVHLWSGNAFSSTQTVTAMQVGDLSTSWLGYLVDMDGDGTPDSLQINPIDSHGAWQVTRTSAHHKVRNVISSITSGLGALTAMDYAPMTYRSVYSRETSAPSLTTAAGWHTPVQDVTTPRFVVQYLDSSVPVEGQVNALSTIRYRYSGYKMQGGGRGSLGFREIMSIDAQTGLQTITTYNQVFPLLGTPTQTRVYTAGETVDTLCASPGSPDDAACMFRLPLGNVTGSQLMINEVQDNWAWHVYGAASDNTPLGGAAPVFVYKQRSLTRKYDLDGGLLSSNRVYSTYEPSRAELLAVDTLDYSSANQSSTNVMREVTTTNTYEQDVDVAPSAANAYVATWHVGRLTSTTTTSSASGLEGVVAATYPTRKSSFEYDPTTGQLLKERVEAGGPADQALSTHHLYDTYGNETKTVTCADSVAGCSSALTAASMTFQPTDPNWVQRYKRTNYPSGIYANAVFEPFSSGSAATEYQTLKIDGRDAFGNVTDSTDANGLRTVSAYGPMGRSYFTATNSGGASTTTYRWCIGYGTVAVTCPAGAAYRVDFNASVGATTARAPQSWTYFDVLARPMLRVTQGFAATEYIAVKTTYDNLGRVYRVTEPYFTYAPASAQIGNAVSGTFYATASLYDVLGRPKTVTHPNGKSTTYSYAHDGAGLPTTKVTLPINNASSGVAETRTQTANHVGQVVTVTDALGSTLSNTYDANGNLAQTTRTGWDGKSATTTIGYDAVGRRKSLADPDSGSWNYAYNALGELVKRWSSTSCEKTQYDGRGRAYARSSYANGTCTSTAETTATWSYDTATSGRGVVSVASGTDGGIPYARQHYYDGFGRLRELDTTISSGTTASYFEKSTYDEFGRPFQTLFWGSGIPETGELYQYNAQGYREYVRDAEYQLTGQAYQQVLAMDARGNIKSEQRAGNTALTTTRTYRPDTGWLSDIATSGGVVQQLHYDYDALGNMVGRNDTSGGLPGGAAHTFETFAYDALQRQTTAKFMQPNGAVATLSSSEYDSFGNIKTTNGNASTYAYGGRGASCTASGEVAAGPDAVVTLGTNTYCYDARGNQTRTFDTANSVRLVKRKQTYTSYDALRTSDLANIYTSHTTSWAYGPERQRLVRSDYTNPNGTGTPTVTHFVGSAEITTAPGSTQRVVKRYVPGMVLSQVVANNSTVNQQHEFLFTDNLGSTHRITDDNGNVLGPNGTQAFTPFGSRADPNYGTTMDQAPWFGFDASLTHHGFTGHEMMDETDLIHMNGRVYDPRLARFIQADPFVQDAGNLQSYNRYSYVLNNPLTTTDPTGYWGHRQQGYVRTVAAIAVTLYTGYYYGYGAGAAAAPAEAATGTIMSGFISGFITSGNLQGSVLGAFDAALNFGIGSTFSEGSWGNIGAHALEGGVLEHLRGGRFGHGFVTAGLTATITPIETGHPYADGIEMAMIGGTISAVTGGKFANGALTAAFEYAYNHELHKQEDNGLCDSECLDELEAKQNKRVEQFKQDAQTVAKVGRTIGDGMDIAVTTVAVPESALARLFSATKRLLGITEAGGKASKYLDTTLRGSRYANRTTDVSIVDFEKNLVESGWARSVSQDGKVILLEKDGARYTLRENAKSTGGPTAEYFAPGADKPLKIRLGQDEKP</sequence>
<keyword evidence="3 5" id="KW-0732">Signal</keyword>
<reference evidence="7 8" key="1">
    <citation type="submission" date="2020-07" db="EMBL/GenBank/DDBJ databases">
        <title>Genomic Encyclopedia of Type Strains, Phase IV (KMG-V): Genome sequencing to study the core and pangenomes of soil and plant-associated prokaryotes.</title>
        <authorList>
            <person name="Whitman W."/>
        </authorList>
    </citation>
    <scope>NUCLEOTIDE SEQUENCE [LARGE SCALE GENOMIC DNA]</scope>
    <source>
        <strain evidence="7 8">RH2WT43</strain>
    </source>
</reference>
<dbReference type="Gene3D" id="2.180.10.10">
    <property type="entry name" value="RHS repeat-associated core"/>
    <property type="match status" value="2"/>
</dbReference>
<dbReference type="InterPro" id="IPR022385">
    <property type="entry name" value="Rhs_assc_core"/>
</dbReference>
<feature type="chain" id="PRO_5032550037" evidence="5">
    <location>
        <begin position="27"/>
        <end position="2812"/>
    </location>
</feature>
<dbReference type="InterPro" id="IPR022045">
    <property type="entry name" value="TcdB_toxin_mid/N"/>
</dbReference>
<dbReference type="EMBL" id="JACGXL010000007">
    <property type="protein sequence ID" value="MBA8889502.1"/>
    <property type="molecule type" value="Genomic_DNA"/>
</dbReference>
<dbReference type="Pfam" id="PF05593">
    <property type="entry name" value="RHS_repeat"/>
    <property type="match status" value="2"/>
</dbReference>
<dbReference type="Pfam" id="PF12256">
    <property type="entry name" value="TcdB_toxin_midN"/>
    <property type="match status" value="1"/>
</dbReference>
<evidence type="ECO:0000256" key="5">
    <source>
        <dbReference type="SAM" id="SignalP"/>
    </source>
</evidence>
<keyword evidence="8" id="KW-1185">Reference proteome</keyword>
<evidence type="ECO:0000313" key="7">
    <source>
        <dbReference type="EMBL" id="MBA8889502.1"/>
    </source>
</evidence>
<keyword evidence="4" id="KW-0843">Virulence</keyword>
<accession>A0A839F608</accession>
<protein>
    <submittedName>
        <fullName evidence="7">RHS repeat-associated protein</fullName>
    </submittedName>
</protein>
<evidence type="ECO:0000259" key="6">
    <source>
        <dbReference type="Pfam" id="PF12256"/>
    </source>
</evidence>
<dbReference type="GO" id="GO:0005737">
    <property type="term" value="C:cytoplasm"/>
    <property type="evidence" value="ECO:0007669"/>
    <property type="project" value="InterPro"/>
</dbReference>
<dbReference type="Gene3D" id="2.130.10.130">
    <property type="entry name" value="Integrin alpha, N-terminal"/>
    <property type="match status" value="2"/>
</dbReference>
<dbReference type="InterPro" id="IPR031325">
    <property type="entry name" value="RHS_repeat"/>
</dbReference>
<dbReference type="Proteomes" id="UP000550401">
    <property type="component" value="Unassembled WGS sequence"/>
</dbReference>
<dbReference type="RefSeq" id="WP_182532548.1">
    <property type="nucleotide sequence ID" value="NZ_JACGXL010000007.1"/>
</dbReference>
<gene>
    <name evidence="7" type="ORF">FHW12_003748</name>
</gene>
<dbReference type="InterPro" id="IPR013517">
    <property type="entry name" value="FG-GAP"/>
</dbReference>
<dbReference type="InterPro" id="IPR003284">
    <property type="entry name" value="Sal_SpvB"/>
</dbReference>
<dbReference type="SUPFAM" id="SSF69318">
    <property type="entry name" value="Integrin alpha N-terminal domain"/>
    <property type="match status" value="1"/>
</dbReference>
<dbReference type="GO" id="GO:0005576">
    <property type="term" value="C:extracellular region"/>
    <property type="evidence" value="ECO:0007669"/>
    <property type="project" value="UniProtKB-SubCell"/>
</dbReference>
<feature type="signal peptide" evidence="5">
    <location>
        <begin position="1"/>
        <end position="26"/>
    </location>
</feature>
<proteinExistence type="predicted"/>
<dbReference type="InterPro" id="IPR028994">
    <property type="entry name" value="Integrin_alpha_N"/>
</dbReference>
<dbReference type="NCBIfam" id="TIGR03696">
    <property type="entry name" value="Rhs_assc_core"/>
    <property type="match status" value="1"/>
</dbReference>
<comment type="caution">
    <text evidence="7">The sequence shown here is derived from an EMBL/GenBank/DDBJ whole genome shotgun (WGS) entry which is preliminary data.</text>
</comment>
<comment type="subcellular location">
    <subcellularLocation>
        <location evidence="1">Secreted</location>
    </subcellularLocation>
</comment>
<dbReference type="PANTHER" id="PTHR32305:SF17">
    <property type="entry name" value="TRNA NUCLEASE WAPA"/>
    <property type="match status" value="1"/>
</dbReference>
<dbReference type="Pfam" id="PF13517">
    <property type="entry name" value="FG-GAP_3"/>
    <property type="match status" value="2"/>
</dbReference>
<organism evidence="7 8">
    <name type="scientific">Dokdonella fugitiva</name>
    <dbReference type="NCBI Taxonomy" id="328517"/>
    <lineage>
        <taxon>Bacteria</taxon>
        <taxon>Pseudomonadati</taxon>
        <taxon>Pseudomonadota</taxon>
        <taxon>Gammaproteobacteria</taxon>
        <taxon>Lysobacterales</taxon>
        <taxon>Rhodanobacteraceae</taxon>
        <taxon>Dokdonella</taxon>
    </lineage>
</organism>
<name>A0A839F608_9GAMM</name>
<evidence type="ECO:0000313" key="8">
    <source>
        <dbReference type="Proteomes" id="UP000550401"/>
    </source>
</evidence>
<feature type="domain" description="Insecticide toxin TcdB middle/N-terminal" evidence="6">
    <location>
        <begin position="1223"/>
        <end position="1373"/>
    </location>
</feature>